<dbReference type="GeneID" id="96877435"/>
<feature type="transmembrane region" description="Helical" evidence="3">
    <location>
        <begin position="342"/>
        <end position="364"/>
    </location>
</feature>
<organism evidence="5 7">
    <name type="scientific">Arsenophonus nasoniae</name>
    <name type="common">son-killer infecting Nasonia vitripennis</name>
    <dbReference type="NCBI Taxonomy" id="638"/>
    <lineage>
        <taxon>Bacteria</taxon>
        <taxon>Pseudomonadati</taxon>
        <taxon>Pseudomonadota</taxon>
        <taxon>Gammaproteobacteria</taxon>
        <taxon>Enterobacterales</taxon>
        <taxon>Morganellaceae</taxon>
        <taxon>Arsenophonus</taxon>
    </lineage>
</organism>
<dbReference type="Proteomes" id="UP000295134">
    <property type="component" value="Chromosome"/>
</dbReference>
<dbReference type="EMBL" id="CP038613">
    <property type="protein sequence ID" value="QBY43813.1"/>
    <property type="molecule type" value="Genomic_DNA"/>
</dbReference>
<accession>A0A4V1BWY5</accession>
<evidence type="ECO:0000259" key="4">
    <source>
        <dbReference type="Pfam" id="PF06597"/>
    </source>
</evidence>
<gene>
    <name evidence="5" type="ORF">ArsFIN_23820</name>
    <name evidence="6" type="ORF">QE258_10850</name>
</gene>
<proteinExistence type="inferred from homology"/>
<reference evidence="5 7" key="1">
    <citation type="submission" date="2019-03" db="EMBL/GenBank/DDBJ databases">
        <title>Long-read sequencing reveals hyperdense prophage content in a complex bacterial symbiont genome.</title>
        <authorList>
            <person name="Frost C.L."/>
            <person name="Siozios S."/>
            <person name="Nadal-Jimenez P."/>
            <person name="Brockhurst M.A."/>
            <person name="King K.C."/>
            <person name="Darby A.C."/>
            <person name="Hurst G.D.D."/>
        </authorList>
    </citation>
    <scope>NUCLEOTIDE SEQUENCE [LARGE SCALE GENOMIC DNA]</scope>
    <source>
        <strain evidence="5 7">FIN</strain>
    </source>
</reference>
<dbReference type="Proteomes" id="UP001177592">
    <property type="component" value="Chromosome"/>
</dbReference>
<keyword evidence="3" id="KW-1133">Transmembrane helix</keyword>
<evidence type="ECO:0000256" key="3">
    <source>
        <dbReference type="SAM" id="Phobius"/>
    </source>
</evidence>
<name>A0A4V1BWY5_9GAMM</name>
<dbReference type="RefSeq" id="WP_026823091.1">
    <property type="nucleotide sequence ID" value="NZ_CP038613.1"/>
</dbReference>
<evidence type="ECO:0000313" key="8">
    <source>
        <dbReference type="Proteomes" id="UP001177592"/>
    </source>
</evidence>
<dbReference type="Pfam" id="PF06597">
    <property type="entry name" value="Clostridium_P47"/>
    <property type="match status" value="1"/>
</dbReference>
<evidence type="ECO:0000313" key="5">
    <source>
        <dbReference type="EMBL" id="QBY43813.1"/>
    </source>
</evidence>
<keyword evidence="3" id="KW-0812">Transmembrane</keyword>
<keyword evidence="8" id="KW-1185">Reference proteome</keyword>
<comment type="similarity">
    <text evidence="2">Belongs to the TULIP P47 family.</text>
</comment>
<protein>
    <submittedName>
        <fullName evidence="5">Clostridium P-47 protein</fullName>
    </submittedName>
    <submittedName>
        <fullName evidence="6">TULIP family P47-like protein</fullName>
    </submittedName>
</protein>
<dbReference type="InterPro" id="IPR010567">
    <property type="entry name" value="OrfX2/OrfX3/P47"/>
</dbReference>
<evidence type="ECO:0000256" key="1">
    <source>
        <dbReference type="ARBA" id="ARBA00023026"/>
    </source>
</evidence>
<sequence>MYRISGSWASWALKNGGSGKNIWLECFVSEGSFFNNNNEVIHDLAATRLTIQVNLAKFHDQTKRIKDTTSINEGKAWVLKVNSQATENSKAVVILASEYRNIPAEDSAVIDQLFDNYFNDNIQQFDQIFTIVMLELEAKDKDLQWIKPSAFSYAVQPMIKGKSDDLFGCLNRIDGKTAIEHLQQSLDARIGNYFSNDVNGLIIVSKEMYTKHFLLPAALNLLKGSKAEDFAISAQGLSIHNKVPLTWGDFVVGSEQNPETVAPLIPAHGLQINLQGENINLNVSGATFRPKSGGITTTININQSMGFATVRKNPNEIIFIPDLNNIKQTSINISNKVDKGTIIGEIIAGVLILITSIVAGVAAWRDLRTIRDVAAATELGEEMVIFNRELSEINLLSEESIWSTATVMDNGEMLPVSLPMYNFLAVGQSVVANFSLEAVTATDLVKAAFNKEYAGISTFEQFVHNFTSTNSLPKSKIAKIDSAKFADSLVIGVKLTDE</sequence>
<evidence type="ECO:0000313" key="6">
    <source>
        <dbReference type="EMBL" id="WGM04160.1"/>
    </source>
</evidence>
<evidence type="ECO:0000313" key="7">
    <source>
        <dbReference type="Proteomes" id="UP000295134"/>
    </source>
</evidence>
<feature type="domain" description="Protein OrfX2/OrfX3/P47" evidence="4">
    <location>
        <begin position="4"/>
        <end position="253"/>
    </location>
</feature>
<keyword evidence="1" id="KW-0843">Virulence</keyword>
<dbReference type="EMBL" id="CP123523">
    <property type="protein sequence ID" value="WGM04160.1"/>
    <property type="molecule type" value="Genomic_DNA"/>
</dbReference>
<evidence type="ECO:0000256" key="2">
    <source>
        <dbReference type="ARBA" id="ARBA00035010"/>
    </source>
</evidence>
<reference evidence="6" key="2">
    <citation type="submission" date="2023-04" db="EMBL/GenBank/DDBJ databases">
        <title>Genome dynamics across the evolutionary transition to endosymbiosis.</title>
        <authorList>
            <person name="Siozios S."/>
            <person name="Nadal-Jimenez P."/>
            <person name="Azagi T."/>
            <person name="Sprong H."/>
            <person name="Frost C.L."/>
            <person name="Parratt S.R."/>
            <person name="Taylor G."/>
            <person name="Brettell L."/>
            <person name="Lew K.C."/>
            <person name="Croft L."/>
            <person name="King K.C."/>
            <person name="Brockhurst M.A."/>
            <person name="Hypsa V."/>
            <person name="Novakova E."/>
            <person name="Darby A.C."/>
            <person name="Hurst G.D.D."/>
        </authorList>
    </citation>
    <scope>NUCLEOTIDE SEQUENCE</scope>
    <source>
        <strain evidence="6">ANv_CAN</strain>
    </source>
</reference>
<keyword evidence="3" id="KW-0472">Membrane</keyword>
<dbReference type="AlphaFoldDB" id="A0A4V1BWY5"/>
<dbReference type="KEGG" id="ans:ArsFIN_23820"/>